<keyword evidence="14" id="KW-0548">Nucleotidyltransferase</keyword>
<dbReference type="GO" id="GO:0008146">
    <property type="term" value="F:sulfotransferase activity"/>
    <property type="evidence" value="ECO:0007669"/>
    <property type="project" value="TreeGrafter"/>
</dbReference>
<dbReference type="InterPro" id="IPR036873">
    <property type="entry name" value="Rhodanese-like_dom_sf"/>
</dbReference>
<protein>
    <recommendedName>
        <fullName evidence="9">Molybdopterin-synthase adenylyltransferase</fullName>
        <ecNumber evidence="8">2.7.7.80</ecNumber>
    </recommendedName>
    <alternativeName>
        <fullName evidence="12">MoaD protein adenylase</fullName>
    </alternativeName>
    <alternativeName>
        <fullName evidence="10">Molybdopterin-converting factor subunit 1 adenylase</fullName>
    </alternativeName>
    <alternativeName>
        <fullName evidence="11">Sulfur carrier protein MoaD adenylyltransferase</fullName>
    </alternativeName>
</protein>
<evidence type="ECO:0000256" key="11">
    <source>
        <dbReference type="ARBA" id="ARBA00075328"/>
    </source>
</evidence>
<dbReference type="CDD" id="cd00757">
    <property type="entry name" value="ThiF_MoeB_HesA_family"/>
    <property type="match status" value="1"/>
</dbReference>
<keyword evidence="15" id="KW-1185">Reference proteome</keyword>
<dbReference type="Proteomes" id="UP000325286">
    <property type="component" value="Chromosome"/>
</dbReference>
<dbReference type="InterPro" id="IPR045886">
    <property type="entry name" value="ThiF/MoeB/HesA"/>
</dbReference>
<dbReference type="InterPro" id="IPR001763">
    <property type="entry name" value="Rhodanese-like_dom"/>
</dbReference>
<dbReference type="KEGG" id="rul:UC8_12000"/>
<keyword evidence="2 14" id="KW-0808">Transferase</keyword>
<evidence type="ECO:0000256" key="10">
    <source>
        <dbReference type="ARBA" id="ARBA00075110"/>
    </source>
</evidence>
<dbReference type="SUPFAM" id="SSF69572">
    <property type="entry name" value="Activating enzymes of the ubiquitin-like proteins"/>
    <property type="match status" value="1"/>
</dbReference>
<evidence type="ECO:0000259" key="13">
    <source>
        <dbReference type="PROSITE" id="PS50206"/>
    </source>
</evidence>
<organism evidence="14 15">
    <name type="scientific">Roseimaritima ulvae</name>
    <dbReference type="NCBI Taxonomy" id="980254"/>
    <lineage>
        <taxon>Bacteria</taxon>
        <taxon>Pseudomonadati</taxon>
        <taxon>Planctomycetota</taxon>
        <taxon>Planctomycetia</taxon>
        <taxon>Pirellulales</taxon>
        <taxon>Pirellulaceae</taxon>
        <taxon>Roseimaritima</taxon>
    </lineage>
</organism>
<evidence type="ECO:0000256" key="7">
    <source>
        <dbReference type="ARBA" id="ARBA00063809"/>
    </source>
</evidence>
<dbReference type="Pfam" id="PF00899">
    <property type="entry name" value="ThiF"/>
    <property type="match status" value="1"/>
</dbReference>
<evidence type="ECO:0000256" key="1">
    <source>
        <dbReference type="ARBA" id="ARBA00009919"/>
    </source>
</evidence>
<dbReference type="FunFam" id="3.40.50.720:FF:000033">
    <property type="entry name" value="Adenylyltransferase and sulfurtransferase MOCS3"/>
    <property type="match status" value="1"/>
</dbReference>
<comment type="function">
    <text evidence="6">Catalyzes the adenylation by ATP of the carboxyl group of the C-terminal glycine of sulfur carrier protein MoaD.</text>
</comment>
<dbReference type="PANTHER" id="PTHR10953">
    <property type="entry name" value="UBIQUITIN-ACTIVATING ENZYME E1"/>
    <property type="match status" value="1"/>
</dbReference>
<dbReference type="Gene3D" id="3.40.250.10">
    <property type="entry name" value="Rhodanese-like domain"/>
    <property type="match status" value="1"/>
</dbReference>
<evidence type="ECO:0000313" key="15">
    <source>
        <dbReference type="Proteomes" id="UP000325286"/>
    </source>
</evidence>
<evidence type="ECO:0000256" key="12">
    <source>
        <dbReference type="ARBA" id="ARBA00078531"/>
    </source>
</evidence>
<dbReference type="EC" id="2.7.7.80" evidence="8"/>
<dbReference type="InterPro" id="IPR000594">
    <property type="entry name" value="ThiF_NAD_FAD-bd"/>
</dbReference>
<comment type="catalytic activity">
    <reaction evidence="5">
        <text>[molybdopterin-synthase sulfur-carrier protein]-C-terminal Gly-Gly + ATP + H(+) = [molybdopterin-synthase sulfur-carrier protein]-C-terminal Gly-Gly-AMP + diphosphate</text>
        <dbReference type="Rhea" id="RHEA:43616"/>
        <dbReference type="Rhea" id="RHEA-COMP:12159"/>
        <dbReference type="Rhea" id="RHEA-COMP:12202"/>
        <dbReference type="ChEBI" id="CHEBI:15378"/>
        <dbReference type="ChEBI" id="CHEBI:30616"/>
        <dbReference type="ChEBI" id="CHEBI:33019"/>
        <dbReference type="ChEBI" id="CHEBI:90618"/>
        <dbReference type="ChEBI" id="CHEBI:90778"/>
        <dbReference type="EC" id="2.7.7.80"/>
    </reaction>
</comment>
<keyword evidence="4" id="KW-0067">ATP-binding</keyword>
<evidence type="ECO:0000256" key="4">
    <source>
        <dbReference type="ARBA" id="ARBA00022840"/>
    </source>
</evidence>
<dbReference type="InterPro" id="IPR035985">
    <property type="entry name" value="Ubiquitin-activating_enz"/>
</dbReference>
<dbReference type="GO" id="GO:0005829">
    <property type="term" value="C:cytosol"/>
    <property type="evidence" value="ECO:0007669"/>
    <property type="project" value="TreeGrafter"/>
</dbReference>
<evidence type="ECO:0000256" key="8">
    <source>
        <dbReference type="ARBA" id="ARBA00066884"/>
    </source>
</evidence>
<evidence type="ECO:0000256" key="9">
    <source>
        <dbReference type="ARBA" id="ARBA00073635"/>
    </source>
</evidence>
<feature type="domain" description="Rhodanese" evidence="13">
    <location>
        <begin position="296"/>
        <end position="383"/>
    </location>
</feature>
<dbReference type="SMART" id="SM00450">
    <property type="entry name" value="RHOD"/>
    <property type="match status" value="1"/>
</dbReference>
<dbReference type="PROSITE" id="PS50206">
    <property type="entry name" value="RHODANESE_3"/>
    <property type="match status" value="1"/>
</dbReference>
<dbReference type="PANTHER" id="PTHR10953:SF102">
    <property type="entry name" value="ADENYLYLTRANSFERASE AND SULFURTRANSFERASE MOCS3"/>
    <property type="match status" value="1"/>
</dbReference>
<dbReference type="GO" id="GO:0005524">
    <property type="term" value="F:ATP binding"/>
    <property type="evidence" value="ECO:0007669"/>
    <property type="project" value="UniProtKB-KW"/>
</dbReference>
<evidence type="ECO:0000256" key="2">
    <source>
        <dbReference type="ARBA" id="ARBA00022679"/>
    </source>
</evidence>
<dbReference type="GO" id="GO:0004792">
    <property type="term" value="F:thiosulfate-cyanide sulfurtransferase activity"/>
    <property type="evidence" value="ECO:0007669"/>
    <property type="project" value="TreeGrafter"/>
</dbReference>
<dbReference type="GO" id="GO:0008641">
    <property type="term" value="F:ubiquitin-like modifier activating enzyme activity"/>
    <property type="evidence" value="ECO:0007669"/>
    <property type="project" value="InterPro"/>
</dbReference>
<name>A0A5B9QME7_9BACT</name>
<sequence length="385" mass="41795">MNQDSTAWSPEERHRYARHLSLPEVGLEGQAKLRAASVLIIGVGGLGSPVAMYLAAAGVGRLGIVDPDRVEYSNLQRQVIHSSDRVGCPKVESATESITRINPFTAVTAIDAALTSDNAMEIASDYDIVIDGTDNFATRYLVNDVCVLLNKPNCYGSIFRFEGQASVFGHSGGPCYRCLYPQPPAPGTVPNCAEGGVLGVLPGLVGTIQATEAIKLILGIGDSLSGRLLLIDAADMQFRQMKIRRNPDCPVCGDSPTITAPIDYDQFCGVSSAQADNDQQSPWDIEPAELQRLLSEQTEFILIDVREPHEYAICNLGGTLIPLAELADRHRELPADKPLVVHCKLGLRSAKATRQLRELGYKDVRNLRGGIDAWSVQIDQTIPRY</sequence>
<dbReference type="RefSeq" id="WP_068138493.1">
    <property type="nucleotide sequence ID" value="NZ_CP042914.1"/>
</dbReference>
<evidence type="ECO:0000256" key="6">
    <source>
        <dbReference type="ARBA" id="ARBA00055169"/>
    </source>
</evidence>
<keyword evidence="3" id="KW-0547">Nucleotide-binding</keyword>
<comment type="similarity">
    <text evidence="1">Belongs to the HesA/MoeB/ThiF family.</text>
</comment>
<proteinExistence type="inferred from homology"/>
<dbReference type="Gene3D" id="3.40.50.720">
    <property type="entry name" value="NAD(P)-binding Rossmann-like Domain"/>
    <property type="match status" value="1"/>
</dbReference>
<comment type="subunit">
    <text evidence="7">Homodimer. Forms a stable heterotetrameric complex of 2 MoeB and 2 MoaD during adenylation of MoaD.</text>
</comment>
<evidence type="ECO:0000256" key="5">
    <source>
        <dbReference type="ARBA" id="ARBA00052218"/>
    </source>
</evidence>
<dbReference type="EMBL" id="CP042914">
    <property type="protein sequence ID" value="QEG39239.1"/>
    <property type="molecule type" value="Genomic_DNA"/>
</dbReference>
<dbReference type="AlphaFoldDB" id="A0A5B9QME7"/>
<gene>
    <name evidence="14" type="primary">moeZ_1</name>
    <name evidence="14" type="ORF">UC8_12000</name>
</gene>
<accession>A0A5B9QME7</accession>
<dbReference type="Pfam" id="PF00581">
    <property type="entry name" value="Rhodanese"/>
    <property type="match status" value="1"/>
</dbReference>
<evidence type="ECO:0000313" key="14">
    <source>
        <dbReference type="EMBL" id="QEG39239.1"/>
    </source>
</evidence>
<evidence type="ECO:0000256" key="3">
    <source>
        <dbReference type="ARBA" id="ARBA00022741"/>
    </source>
</evidence>
<reference evidence="14 15" key="1">
    <citation type="submission" date="2019-08" db="EMBL/GenBank/DDBJ databases">
        <title>Deep-cultivation of Planctomycetes and their phenomic and genomic characterization uncovers novel biology.</title>
        <authorList>
            <person name="Wiegand S."/>
            <person name="Jogler M."/>
            <person name="Boedeker C."/>
            <person name="Pinto D."/>
            <person name="Vollmers J."/>
            <person name="Rivas-Marin E."/>
            <person name="Kohn T."/>
            <person name="Peeters S.H."/>
            <person name="Heuer A."/>
            <person name="Rast P."/>
            <person name="Oberbeckmann S."/>
            <person name="Bunk B."/>
            <person name="Jeske O."/>
            <person name="Meyerdierks A."/>
            <person name="Storesund J.E."/>
            <person name="Kallscheuer N."/>
            <person name="Luecker S."/>
            <person name="Lage O.M."/>
            <person name="Pohl T."/>
            <person name="Merkel B.J."/>
            <person name="Hornburger P."/>
            <person name="Mueller R.-W."/>
            <person name="Bruemmer F."/>
            <person name="Labrenz M."/>
            <person name="Spormann A.M."/>
            <person name="Op den Camp H."/>
            <person name="Overmann J."/>
            <person name="Amann R."/>
            <person name="Jetten M.S.M."/>
            <person name="Mascher T."/>
            <person name="Medema M.H."/>
            <person name="Devos D.P."/>
            <person name="Kaster A.-K."/>
            <person name="Ovreas L."/>
            <person name="Rohde M."/>
            <person name="Galperin M.Y."/>
            <person name="Jogler C."/>
        </authorList>
    </citation>
    <scope>NUCLEOTIDE SEQUENCE [LARGE SCALE GENOMIC DNA]</scope>
    <source>
        <strain evidence="14 15">UC8</strain>
    </source>
</reference>
<dbReference type="NCBIfam" id="NF004281">
    <property type="entry name" value="PRK05690.1"/>
    <property type="match status" value="1"/>
</dbReference>
<dbReference type="GO" id="GO:0061605">
    <property type="term" value="F:molybdopterin-synthase adenylyltransferase activity"/>
    <property type="evidence" value="ECO:0007669"/>
    <property type="project" value="UniProtKB-EC"/>
</dbReference>